<dbReference type="PANTHER" id="PTHR44472:SF1">
    <property type="entry name" value="DDB1 AND CUL4 ASSOCIATED FACTOR 4"/>
    <property type="match status" value="1"/>
</dbReference>
<feature type="region of interest" description="Disordered" evidence="3">
    <location>
        <begin position="454"/>
        <end position="484"/>
    </location>
</feature>
<dbReference type="PANTHER" id="PTHR44472">
    <property type="entry name" value="DDB1- AND CUL4-ASSOCIATED FACTOR 4-RELATED"/>
    <property type="match status" value="1"/>
</dbReference>
<dbReference type="AlphaFoldDB" id="C0P0A0"/>
<reference evidence="4" key="1">
    <citation type="submission" date="2009-02" db="EMBL/GenBank/DDBJ databases">
        <title>The Genome Sequence of Ajellomyces capsulatus strain G186AR.</title>
        <authorList>
            <consortium name="The Broad Institute Genome Sequencing Platform"/>
            <person name="Champion M."/>
            <person name="Cuomo C."/>
            <person name="Ma L.-J."/>
            <person name="Henn M.R."/>
            <person name="Sil A."/>
            <person name="Goldman B."/>
            <person name="Young S.K."/>
            <person name="Kodira C.D."/>
            <person name="Zeng Q."/>
            <person name="Koehrsen M."/>
            <person name="Alvarado L."/>
            <person name="Berlin A."/>
            <person name="Borenstein D."/>
            <person name="Chen Z."/>
            <person name="Engels R."/>
            <person name="Freedman E."/>
            <person name="Gellesch M."/>
            <person name="Goldberg J."/>
            <person name="Griggs A."/>
            <person name="Gujja S."/>
            <person name="Heiman D."/>
            <person name="Hepburn T."/>
            <person name="Howarth C."/>
            <person name="Jen D."/>
            <person name="Larson L."/>
            <person name="Lewis B."/>
            <person name="Mehta T."/>
            <person name="Park D."/>
            <person name="Pearson M."/>
            <person name="Roberts A."/>
            <person name="Saif S."/>
            <person name="Shea T."/>
            <person name="Shenoy N."/>
            <person name="Sisk P."/>
            <person name="Stolte C."/>
            <person name="Sykes S."/>
            <person name="Walk T."/>
            <person name="White J."/>
            <person name="Yandava C."/>
            <person name="Klein B."/>
            <person name="McEwen J.G."/>
            <person name="Puccia R."/>
            <person name="Goldman G.H."/>
            <person name="Felipe M.S."/>
            <person name="Nino-Vega G."/>
            <person name="San-Blas G."/>
            <person name="Taylor J."/>
            <person name="Mendoza L."/>
            <person name="Galagan J."/>
            <person name="Nusbaum C."/>
            <person name="Birren B."/>
        </authorList>
    </citation>
    <scope>NUCLEOTIDE SEQUENCE</scope>
    <source>
        <strain evidence="4">G186AR</strain>
    </source>
</reference>
<dbReference type="InterPro" id="IPR052254">
    <property type="entry name" value="CUL4-DDB1_E3_ligase_receptor"/>
</dbReference>
<dbReference type="SUPFAM" id="SSF50978">
    <property type="entry name" value="WD40 repeat-like"/>
    <property type="match status" value="1"/>
</dbReference>
<accession>C0P0A0</accession>
<dbReference type="GO" id="GO:0080008">
    <property type="term" value="C:Cul4-RING E3 ubiquitin ligase complex"/>
    <property type="evidence" value="ECO:0007669"/>
    <property type="project" value="TreeGrafter"/>
</dbReference>
<evidence type="ECO:0000256" key="2">
    <source>
        <dbReference type="ARBA" id="ARBA00022737"/>
    </source>
</evidence>
<gene>
    <name evidence="4" type="ORF">HCBG_08819</name>
</gene>
<dbReference type="RefSeq" id="XP_045283397.1">
    <property type="nucleotide sequence ID" value="XM_045435868.1"/>
</dbReference>
<dbReference type="Gene3D" id="2.130.10.10">
    <property type="entry name" value="YVTN repeat-like/Quinoprotein amine dehydrogenase"/>
    <property type="match status" value="1"/>
</dbReference>
<dbReference type="Proteomes" id="UP000001631">
    <property type="component" value="Unassembled WGS sequence"/>
</dbReference>
<dbReference type="VEuPathDB" id="FungiDB:I7I50_08932"/>
<dbReference type="InterPro" id="IPR036322">
    <property type="entry name" value="WD40_repeat_dom_sf"/>
</dbReference>
<organism evidence="4 5">
    <name type="scientific">Ajellomyces capsulatus (strain G186AR / H82 / ATCC MYA-2454 / RMSCC 2432)</name>
    <name type="common">Darling's disease fungus</name>
    <name type="synonym">Histoplasma capsulatum</name>
    <dbReference type="NCBI Taxonomy" id="447093"/>
    <lineage>
        <taxon>Eukaryota</taxon>
        <taxon>Fungi</taxon>
        <taxon>Dikarya</taxon>
        <taxon>Ascomycota</taxon>
        <taxon>Pezizomycotina</taxon>
        <taxon>Eurotiomycetes</taxon>
        <taxon>Eurotiomycetidae</taxon>
        <taxon>Onygenales</taxon>
        <taxon>Ajellomycetaceae</taxon>
        <taxon>Histoplasma</taxon>
    </lineage>
</organism>
<keyword evidence="1" id="KW-0853">WD repeat</keyword>
<name>C0P0A0_AJECG</name>
<keyword evidence="2" id="KW-0677">Repeat</keyword>
<evidence type="ECO:0000313" key="4">
    <source>
        <dbReference type="EMBL" id="EEH02916.1"/>
    </source>
</evidence>
<dbReference type="InterPro" id="IPR015943">
    <property type="entry name" value="WD40/YVTN_repeat-like_dom_sf"/>
</dbReference>
<protein>
    <submittedName>
        <fullName evidence="4">Uncharacterized protein</fullName>
    </submittedName>
</protein>
<dbReference type="GeneID" id="69041835"/>
<dbReference type="HOGENOM" id="CLU_029545_1_0_1"/>
<dbReference type="InParanoid" id="C0P0A0"/>
<evidence type="ECO:0000256" key="1">
    <source>
        <dbReference type="ARBA" id="ARBA00022574"/>
    </source>
</evidence>
<dbReference type="STRING" id="447093.C0P0A0"/>
<proteinExistence type="predicted"/>
<keyword evidence="5" id="KW-1185">Reference proteome</keyword>
<evidence type="ECO:0000256" key="3">
    <source>
        <dbReference type="SAM" id="MobiDB-lite"/>
    </source>
</evidence>
<dbReference type="EMBL" id="GG663380">
    <property type="protein sequence ID" value="EEH02916.1"/>
    <property type="molecule type" value="Genomic_DNA"/>
</dbReference>
<sequence length="484" mass="54236">MDSVPRDIPGYYYDAEKNKYFKIQANHTAPLGSKYSRDVIKQREQTALRRKRIEDHSRRVSTETIKRSNMLHYPLGGKLLQRECGTLPTSRSFVSENCAAESLGRCNEPGCPISRGEVRQRPLDWDSPGWSYLPKKQNRPWQYKSHQRQCNRVMIGHDWAQLAGFSTRLPLFENIQPAPRITLTISPSKVSGTRFYYNGSMIRCSAACPSLTDSIFVVSNSSDLLLITRTESTWAAKDVKLPNTADVMSVEWLTPRVVIAGMNNSLVQFFDLRSQDTVSRLQHPHGVYKIRKVDEWRIVVAGAKKNLHMYDLRYASSGIARHPQPNKPNHTSTKPYISFHEYENDHISHDELDVSPEIGLLACTSPSKRIQLFSLSTGKLIMPPPLVSSHSSCLSSTPNTPLSIPSSRIQLQAHQGGVAEVPNPNRADTPITYYQYQDPITCLRFENLKEVPTANGAGNTGKPSLYINISKSDPGVGESKGLGA</sequence>
<evidence type="ECO:0000313" key="5">
    <source>
        <dbReference type="Proteomes" id="UP000001631"/>
    </source>
</evidence>